<dbReference type="InterPro" id="IPR003594">
    <property type="entry name" value="HATPase_dom"/>
</dbReference>
<evidence type="ECO:0000313" key="13">
    <source>
        <dbReference type="Proteomes" id="UP001209701"/>
    </source>
</evidence>
<reference evidence="12 13" key="1">
    <citation type="submission" date="2021-11" db="EMBL/GenBank/DDBJ databases">
        <authorList>
            <person name="Liang Q."/>
            <person name="Mou H."/>
            <person name="Liu Z."/>
        </authorList>
    </citation>
    <scope>NUCLEOTIDE SEQUENCE [LARGE SCALE GENOMIC DNA]</scope>
    <source>
        <strain evidence="12 13">CHU3</strain>
    </source>
</reference>
<comment type="caution">
    <text evidence="12">The sequence shown here is derived from an EMBL/GenBank/DDBJ whole genome shotgun (WGS) entry which is preliminary data.</text>
</comment>
<dbReference type="Pfam" id="PF00072">
    <property type="entry name" value="Response_reg"/>
    <property type="match status" value="1"/>
</dbReference>
<dbReference type="Pfam" id="PF02518">
    <property type="entry name" value="HATPase_c"/>
    <property type="match status" value="1"/>
</dbReference>
<comment type="catalytic activity">
    <reaction evidence="1">
        <text>ATP + protein L-histidine = ADP + protein N-phospho-L-histidine.</text>
        <dbReference type="EC" id="2.7.13.3"/>
    </reaction>
</comment>
<keyword evidence="4" id="KW-0808">Transferase</keyword>
<evidence type="ECO:0000256" key="7">
    <source>
        <dbReference type="ARBA" id="ARBA00022840"/>
    </source>
</evidence>
<keyword evidence="9" id="KW-0175">Coiled coil</keyword>
<dbReference type="Proteomes" id="UP001209701">
    <property type="component" value="Unassembled WGS sequence"/>
</dbReference>
<organism evidence="12 13">
    <name type="scientific">Roseateles oligotrophus</name>
    <dbReference type="NCBI Taxonomy" id="1769250"/>
    <lineage>
        <taxon>Bacteria</taxon>
        <taxon>Pseudomonadati</taxon>
        <taxon>Pseudomonadota</taxon>
        <taxon>Betaproteobacteria</taxon>
        <taxon>Burkholderiales</taxon>
        <taxon>Sphaerotilaceae</taxon>
        <taxon>Roseateles</taxon>
    </lineage>
</organism>
<keyword evidence="3 8" id="KW-0597">Phosphoprotein</keyword>
<dbReference type="InterPro" id="IPR011006">
    <property type="entry name" value="CheY-like_superfamily"/>
</dbReference>
<evidence type="ECO:0000256" key="1">
    <source>
        <dbReference type="ARBA" id="ARBA00000085"/>
    </source>
</evidence>
<dbReference type="PANTHER" id="PTHR41523:SF8">
    <property type="entry name" value="ETHYLENE RESPONSE SENSOR PROTEIN"/>
    <property type="match status" value="1"/>
</dbReference>
<dbReference type="InterPro" id="IPR036890">
    <property type="entry name" value="HATPase_C_sf"/>
</dbReference>
<evidence type="ECO:0000259" key="10">
    <source>
        <dbReference type="PROSITE" id="PS50109"/>
    </source>
</evidence>
<evidence type="ECO:0000256" key="6">
    <source>
        <dbReference type="ARBA" id="ARBA00022777"/>
    </source>
</evidence>
<dbReference type="RefSeq" id="WP_263572575.1">
    <property type="nucleotide sequence ID" value="NZ_JAJIRN010000008.1"/>
</dbReference>
<dbReference type="SMART" id="SM00448">
    <property type="entry name" value="REC"/>
    <property type="match status" value="1"/>
</dbReference>
<feature type="coiled-coil region" evidence="9">
    <location>
        <begin position="124"/>
        <end position="151"/>
    </location>
</feature>
<dbReference type="EC" id="2.7.13.3" evidence="2"/>
<feature type="domain" description="Histidine kinase" evidence="10">
    <location>
        <begin position="172"/>
        <end position="365"/>
    </location>
</feature>
<evidence type="ECO:0000256" key="2">
    <source>
        <dbReference type="ARBA" id="ARBA00012438"/>
    </source>
</evidence>
<dbReference type="Gene3D" id="3.40.50.2300">
    <property type="match status" value="1"/>
</dbReference>
<dbReference type="SMART" id="SM00387">
    <property type="entry name" value="HATPase_c"/>
    <property type="match status" value="1"/>
</dbReference>
<keyword evidence="6" id="KW-0418">Kinase</keyword>
<evidence type="ECO:0000256" key="9">
    <source>
        <dbReference type="SAM" id="Coils"/>
    </source>
</evidence>
<evidence type="ECO:0000256" key="4">
    <source>
        <dbReference type="ARBA" id="ARBA00022679"/>
    </source>
</evidence>
<evidence type="ECO:0000313" key="12">
    <source>
        <dbReference type="EMBL" id="MCV2369987.1"/>
    </source>
</evidence>
<dbReference type="SUPFAM" id="SSF55874">
    <property type="entry name" value="ATPase domain of HSP90 chaperone/DNA topoisomerase II/histidine kinase"/>
    <property type="match status" value="1"/>
</dbReference>
<keyword evidence="13" id="KW-1185">Reference proteome</keyword>
<dbReference type="PROSITE" id="PS50110">
    <property type="entry name" value="RESPONSE_REGULATORY"/>
    <property type="match status" value="1"/>
</dbReference>
<keyword evidence="7" id="KW-0067">ATP-binding</keyword>
<dbReference type="InterPro" id="IPR011495">
    <property type="entry name" value="Sig_transdc_His_kin_sub2_dim/P"/>
</dbReference>
<evidence type="ECO:0000259" key="11">
    <source>
        <dbReference type="PROSITE" id="PS50110"/>
    </source>
</evidence>
<feature type="domain" description="Response regulatory" evidence="11">
    <location>
        <begin position="8"/>
        <end position="125"/>
    </location>
</feature>
<evidence type="ECO:0000256" key="3">
    <source>
        <dbReference type="ARBA" id="ARBA00022553"/>
    </source>
</evidence>
<dbReference type="Pfam" id="PF07568">
    <property type="entry name" value="HisKA_2"/>
    <property type="match status" value="1"/>
</dbReference>
<gene>
    <name evidence="12" type="ORF">LNV07_18040</name>
</gene>
<feature type="modified residue" description="4-aspartylphosphate" evidence="8">
    <location>
        <position position="57"/>
    </location>
</feature>
<evidence type="ECO:0000256" key="8">
    <source>
        <dbReference type="PROSITE-ProRule" id="PRU00169"/>
    </source>
</evidence>
<dbReference type="SUPFAM" id="SSF52172">
    <property type="entry name" value="CheY-like"/>
    <property type="match status" value="1"/>
</dbReference>
<dbReference type="Gene3D" id="3.30.565.10">
    <property type="entry name" value="Histidine kinase-like ATPase, C-terminal domain"/>
    <property type="match status" value="1"/>
</dbReference>
<keyword evidence="5" id="KW-0547">Nucleotide-binding</keyword>
<protein>
    <recommendedName>
        <fullName evidence="2">histidine kinase</fullName>
        <ecNumber evidence="2">2.7.13.3</ecNumber>
    </recommendedName>
</protein>
<proteinExistence type="predicted"/>
<dbReference type="InterPro" id="IPR001789">
    <property type="entry name" value="Sig_transdc_resp-reg_receiver"/>
</dbReference>
<dbReference type="PROSITE" id="PS50109">
    <property type="entry name" value="HIS_KIN"/>
    <property type="match status" value="1"/>
</dbReference>
<sequence length="365" mass="41015">MLEQELIPLLLVDDRPENLRSLQGLLDSPELQLQSALSGQEALRLALRTDFALILMDVQMPEMDGFETAELLRSMAKTRRQPIIFVTAAGQTEHIQFRGYDAGAVDVLLKPIDPNILISKVRVFVELYRQRRQIERQEEHLQQEVEQRTQQLQLTTERLQTTLQEREILLREIYHRVKNNLQAVSGLLSLQAHGCTDELARSMLQSSGDRVRSIAMVHEQLYQSDNLARIDLRRYLAQLTEHLMQAYQPASDLVPIHLSIDALELGIEKAVPLGLLVNELLINAYKHGFAPQAAGRILVQLRLSSDGDAELTVEDVGIGFAPGFELAQQTGLGMQLVASLARQLQGRLSIESAQPGARIVLKFLS</sequence>
<accession>A0ABT2YJ11</accession>
<name>A0ABT2YJ11_9BURK</name>
<dbReference type="EMBL" id="JAJIRN010000008">
    <property type="protein sequence ID" value="MCV2369987.1"/>
    <property type="molecule type" value="Genomic_DNA"/>
</dbReference>
<evidence type="ECO:0000256" key="5">
    <source>
        <dbReference type="ARBA" id="ARBA00022741"/>
    </source>
</evidence>
<dbReference type="InterPro" id="IPR005467">
    <property type="entry name" value="His_kinase_dom"/>
</dbReference>
<dbReference type="Gene3D" id="3.30.450.20">
    <property type="entry name" value="PAS domain"/>
    <property type="match status" value="1"/>
</dbReference>
<dbReference type="PANTHER" id="PTHR41523">
    <property type="entry name" value="TWO-COMPONENT SYSTEM SENSOR PROTEIN"/>
    <property type="match status" value="1"/>
</dbReference>